<keyword evidence="2" id="KW-0812">Transmembrane</keyword>
<keyword evidence="2" id="KW-1133">Transmembrane helix</keyword>
<evidence type="ECO:0000256" key="2">
    <source>
        <dbReference type="SAM" id="Phobius"/>
    </source>
</evidence>
<sequence>MAIAARYQRHLSPPTSPSPLRPLRNPDLTTFLLPSNAHLRAPLPRTDSENRREELAKQLARDDEPVALSGSVGGEDASYLLAKAVVGRYVESYLPGIKEQRVVLERGVEVVGENLRRRRRSACGRKGKESALSSLVHAVEVEWMIWSRITPPAVALYAWWVVFAIWRKLDDGERGFLVQFTTHRDKVETWLTWAFAGLVALLCVLALVVWIVVEAIRVFSGYKFGRPRREGDKSTYGS</sequence>
<dbReference type="OrthoDB" id="10476474at2759"/>
<proteinExistence type="predicted"/>
<accession>A0A9P6L6S3</accession>
<evidence type="ECO:0000256" key="1">
    <source>
        <dbReference type="SAM" id="MobiDB-lite"/>
    </source>
</evidence>
<feature type="transmembrane region" description="Helical" evidence="2">
    <location>
        <begin position="190"/>
        <end position="213"/>
    </location>
</feature>
<feature type="transmembrane region" description="Helical" evidence="2">
    <location>
        <begin position="149"/>
        <end position="166"/>
    </location>
</feature>
<keyword evidence="4" id="KW-1185">Reference proteome</keyword>
<evidence type="ECO:0000313" key="3">
    <source>
        <dbReference type="EMBL" id="KAF9784689.1"/>
    </source>
</evidence>
<dbReference type="Proteomes" id="UP000736335">
    <property type="component" value="Unassembled WGS sequence"/>
</dbReference>
<keyword evidence="2" id="KW-0472">Membrane</keyword>
<name>A0A9P6L6S3_9AGAM</name>
<reference evidence="3" key="2">
    <citation type="submission" date="2020-11" db="EMBL/GenBank/DDBJ databases">
        <authorList>
            <consortium name="DOE Joint Genome Institute"/>
            <person name="Kuo A."/>
            <person name="Miyauchi S."/>
            <person name="Kiss E."/>
            <person name="Drula E."/>
            <person name="Kohler A."/>
            <person name="Sanchez-Garcia M."/>
            <person name="Andreopoulos B."/>
            <person name="Barry K.W."/>
            <person name="Bonito G."/>
            <person name="Buee M."/>
            <person name="Carver A."/>
            <person name="Chen C."/>
            <person name="Cichocki N."/>
            <person name="Clum A."/>
            <person name="Culley D."/>
            <person name="Crous P.W."/>
            <person name="Fauchery L."/>
            <person name="Girlanda M."/>
            <person name="Hayes R."/>
            <person name="Keri Z."/>
            <person name="Labutti K."/>
            <person name="Lipzen A."/>
            <person name="Lombard V."/>
            <person name="Magnuson J."/>
            <person name="Maillard F."/>
            <person name="Morin E."/>
            <person name="Murat C."/>
            <person name="Nolan M."/>
            <person name="Ohm R."/>
            <person name="Pangilinan J."/>
            <person name="Pereira M."/>
            <person name="Perotto S."/>
            <person name="Peter M."/>
            <person name="Riley R."/>
            <person name="Sitrit Y."/>
            <person name="Stielow B."/>
            <person name="Szollosi G."/>
            <person name="Zifcakova L."/>
            <person name="Stursova M."/>
            <person name="Spatafora J.W."/>
            <person name="Tedersoo L."/>
            <person name="Vaario L.-M."/>
            <person name="Yamada A."/>
            <person name="Yan M."/>
            <person name="Wang P."/>
            <person name="Xu J."/>
            <person name="Bruns T."/>
            <person name="Baldrian P."/>
            <person name="Vilgalys R."/>
            <person name="Henrissat B."/>
            <person name="Grigoriev I.V."/>
            <person name="Hibbett D."/>
            <person name="Nagy L.G."/>
            <person name="Martin F.M."/>
        </authorList>
    </citation>
    <scope>NUCLEOTIDE SEQUENCE</scope>
    <source>
        <strain evidence="3">UH-Tt-Lm1</strain>
    </source>
</reference>
<dbReference type="EMBL" id="WIUZ02000008">
    <property type="protein sequence ID" value="KAF9784689.1"/>
    <property type="molecule type" value="Genomic_DNA"/>
</dbReference>
<protein>
    <submittedName>
        <fullName evidence="3">Uncharacterized protein</fullName>
    </submittedName>
</protein>
<evidence type="ECO:0000313" key="4">
    <source>
        <dbReference type="Proteomes" id="UP000736335"/>
    </source>
</evidence>
<dbReference type="AlphaFoldDB" id="A0A9P6L6S3"/>
<organism evidence="3 4">
    <name type="scientific">Thelephora terrestris</name>
    <dbReference type="NCBI Taxonomy" id="56493"/>
    <lineage>
        <taxon>Eukaryota</taxon>
        <taxon>Fungi</taxon>
        <taxon>Dikarya</taxon>
        <taxon>Basidiomycota</taxon>
        <taxon>Agaricomycotina</taxon>
        <taxon>Agaricomycetes</taxon>
        <taxon>Thelephorales</taxon>
        <taxon>Thelephoraceae</taxon>
        <taxon>Thelephora</taxon>
    </lineage>
</organism>
<reference evidence="3" key="1">
    <citation type="journal article" date="2020" name="Nat. Commun.">
        <title>Large-scale genome sequencing of mycorrhizal fungi provides insights into the early evolution of symbiotic traits.</title>
        <authorList>
            <person name="Miyauchi S."/>
            <person name="Kiss E."/>
            <person name="Kuo A."/>
            <person name="Drula E."/>
            <person name="Kohler A."/>
            <person name="Sanchez-Garcia M."/>
            <person name="Morin E."/>
            <person name="Andreopoulos B."/>
            <person name="Barry K.W."/>
            <person name="Bonito G."/>
            <person name="Buee M."/>
            <person name="Carver A."/>
            <person name="Chen C."/>
            <person name="Cichocki N."/>
            <person name="Clum A."/>
            <person name="Culley D."/>
            <person name="Crous P.W."/>
            <person name="Fauchery L."/>
            <person name="Girlanda M."/>
            <person name="Hayes R.D."/>
            <person name="Keri Z."/>
            <person name="LaButti K."/>
            <person name="Lipzen A."/>
            <person name="Lombard V."/>
            <person name="Magnuson J."/>
            <person name="Maillard F."/>
            <person name="Murat C."/>
            <person name="Nolan M."/>
            <person name="Ohm R.A."/>
            <person name="Pangilinan J."/>
            <person name="Pereira M.F."/>
            <person name="Perotto S."/>
            <person name="Peter M."/>
            <person name="Pfister S."/>
            <person name="Riley R."/>
            <person name="Sitrit Y."/>
            <person name="Stielow J.B."/>
            <person name="Szollosi G."/>
            <person name="Zifcakova L."/>
            <person name="Stursova M."/>
            <person name="Spatafora J.W."/>
            <person name="Tedersoo L."/>
            <person name="Vaario L.M."/>
            <person name="Yamada A."/>
            <person name="Yan M."/>
            <person name="Wang P."/>
            <person name="Xu J."/>
            <person name="Bruns T."/>
            <person name="Baldrian P."/>
            <person name="Vilgalys R."/>
            <person name="Dunand C."/>
            <person name="Henrissat B."/>
            <person name="Grigoriev I.V."/>
            <person name="Hibbett D."/>
            <person name="Nagy L.G."/>
            <person name="Martin F.M."/>
        </authorList>
    </citation>
    <scope>NUCLEOTIDE SEQUENCE</scope>
    <source>
        <strain evidence="3">UH-Tt-Lm1</strain>
    </source>
</reference>
<gene>
    <name evidence="3" type="ORF">BJ322DRAFT_1109394</name>
</gene>
<comment type="caution">
    <text evidence="3">The sequence shown here is derived from an EMBL/GenBank/DDBJ whole genome shotgun (WGS) entry which is preliminary data.</text>
</comment>
<feature type="region of interest" description="Disordered" evidence="1">
    <location>
        <begin position="1"/>
        <end position="25"/>
    </location>
</feature>